<feature type="compositionally biased region" description="Basic and acidic residues" evidence="1">
    <location>
        <begin position="217"/>
        <end position="240"/>
    </location>
</feature>
<accession>A0A285VIF0</accession>
<dbReference type="Pfam" id="PF10712">
    <property type="entry name" value="NAD-GH"/>
    <property type="match status" value="1"/>
</dbReference>
<dbReference type="InterPro" id="IPR019651">
    <property type="entry name" value="Glutamate_DH_NAD-spec"/>
</dbReference>
<feature type="region of interest" description="Disordered" evidence="1">
    <location>
        <begin position="311"/>
        <end position="341"/>
    </location>
</feature>
<feature type="region of interest" description="Disordered" evidence="1">
    <location>
        <begin position="136"/>
        <end position="283"/>
    </location>
</feature>
<sequence>MLTHQRHPRGAADEHDGVEISAGQAGAGDRGVEDVHRSSDAVGDELVQFLPRDPQPVRGCVGPGREGQPGRGVLRQRLLRGDHRCAQLPGVSTVERGLGSQRRQDVGEQRVVDVLATPAGGVRRRADVLDLAAVDGPDHGGVQGGGSQVVHGDGGRVGQPAGREVVVGRGHGTRHHGGGRPEGGREQLGAVRPPGRGDGDDRPRRGSALLRLRRRPGGRDQLRGDLDRGPPRAVLVERRGGSHARHHPGGAPAGQRYRDGGPVPRAGPGHRRDGGGADVDAQPVSVLLHGSPCVPAAGPCLKRVGFGRKLAAGSRSWGPRARPGSATAQLGGQTPGVPNDR</sequence>
<evidence type="ECO:0000313" key="2">
    <source>
        <dbReference type="EMBL" id="SOC53348.1"/>
    </source>
</evidence>
<name>A0A285VIF0_9ACTN</name>
<organism evidence="2 3">
    <name type="scientific">Blastococcus aggregatus</name>
    <dbReference type="NCBI Taxonomy" id="38502"/>
    <lineage>
        <taxon>Bacteria</taxon>
        <taxon>Bacillati</taxon>
        <taxon>Actinomycetota</taxon>
        <taxon>Actinomycetes</taxon>
        <taxon>Geodermatophilales</taxon>
        <taxon>Geodermatophilaceae</taxon>
        <taxon>Blastococcus</taxon>
    </lineage>
</organism>
<keyword evidence="3" id="KW-1185">Reference proteome</keyword>
<dbReference type="AlphaFoldDB" id="A0A285VIF0"/>
<protein>
    <submittedName>
        <fullName evidence="2">NAD-specific glutamate dehydrogenase</fullName>
    </submittedName>
</protein>
<evidence type="ECO:0000256" key="1">
    <source>
        <dbReference type="SAM" id="MobiDB-lite"/>
    </source>
</evidence>
<proteinExistence type="predicted"/>
<feature type="compositionally biased region" description="Basic and acidic residues" evidence="1">
    <location>
        <begin position="195"/>
        <end position="204"/>
    </location>
</feature>
<dbReference type="Proteomes" id="UP000219435">
    <property type="component" value="Unassembled WGS sequence"/>
</dbReference>
<feature type="region of interest" description="Disordered" evidence="1">
    <location>
        <begin position="1"/>
        <end position="38"/>
    </location>
</feature>
<gene>
    <name evidence="2" type="ORF">SAMN05660748_4408</name>
</gene>
<dbReference type="EMBL" id="OBQI01000008">
    <property type="protein sequence ID" value="SOC53348.1"/>
    <property type="molecule type" value="Genomic_DNA"/>
</dbReference>
<reference evidence="3" key="1">
    <citation type="submission" date="2017-08" db="EMBL/GenBank/DDBJ databases">
        <authorList>
            <person name="Varghese N."/>
            <person name="Submissions S."/>
        </authorList>
    </citation>
    <scope>NUCLEOTIDE SEQUENCE [LARGE SCALE GENOMIC DNA]</scope>
    <source>
        <strain evidence="3">DSM 4725</strain>
    </source>
</reference>
<evidence type="ECO:0000313" key="3">
    <source>
        <dbReference type="Proteomes" id="UP000219435"/>
    </source>
</evidence>